<evidence type="ECO:0000259" key="2">
    <source>
        <dbReference type="Pfam" id="PF08885"/>
    </source>
</evidence>
<evidence type="ECO:0000313" key="3">
    <source>
        <dbReference type="EMBL" id="MDO6964490.1"/>
    </source>
</evidence>
<dbReference type="Pfam" id="PF08885">
    <property type="entry name" value="GSCFA"/>
    <property type="match status" value="1"/>
</dbReference>
<dbReference type="EC" id="3.1.-.-" evidence="3"/>
<evidence type="ECO:0000313" key="4">
    <source>
        <dbReference type="Proteomes" id="UP001174932"/>
    </source>
</evidence>
<dbReference type="InterPro" id="IPR014982">
    <property type="entry name" value="GSCFA"/>
</dbReference>
<keyword evidence="4" id="KW-1185">Reference proteome</keyword>
<protein>
    <submittedName>
        <fullName evidence="3">GSCFA domain-containing protein</fullName>
        <ecNumber evidence="3">3.1.-.-</ecNumber>
    </submittedName>
</protein>
<proteinExistence type="predicted"/>
<organism evidence="3 4">
    <name type="scientific">Rhizobium alvei</name>
    <dbReference type="NCBI Taxonomy" id="1132659"/>
    <lineage>
        <taxon>Bacteria</taxon>
        <taxon>Pseudomonadati</taxon>
        <taxon>Pseudomonadota</taxon>
        <taxon>Alphaproteobacteria</taxon>
        <taxon>Hyphomicrobiales</taxon>
        <taxon>Rhizobiaceae</taxon>
        <taxon>Rhizobium/Agrobacterium group</taxon>
        <taxon>Rhizobium</taxon>
    </lineage>
</organism>
<name>A0ABT8YLB2_9HYPH</name>
<comment type="caution">
    <text evidence="3">The sequence shown here is derived from an EMBL/GenBank/DDBJ whole genome shotgun (WGS) entry which is preliminary data.</text>
</comment>
<keyword evidence="3" id="KW-0378">Hydrolase</keyword>
<dbReference type="GO" id="GO:0016787">
    <property type="term" value="F:hydrolase activity"/>
    <property type="evidence" value="ECO:0007669"/>
    <property type="project" value="UniProtKB-KW"/>
</dbReference>
<reference evidence="3" key="2">
    <citation type="submission" date="2023-07" db="EMBL/GenBank/DDBJ databases">
        <authorList>
            <person name="Shen H."/>
        </authorList>
    </citation>
    <scope>NUCLEOTIDE SEQUENCE</scope>
    <source>
        <strain evidence="3">TNR-22</strain>
    </source>
</reference>
<gene>
    <name evidence="3" type="ORF">Q4481_11020</name>
</gene>
<feature type="compositionally biased region" description="Basic residues" evidence="1">
    <location>
        <begin position="342"/>
        <end position="352"/>
    </location>
</feature>
<evidence type="ECO:0000256" key="1">
    <source>
        <dbReference type="SAM" id="MobiDB-lite"/>
    </source>
</evidence>
<dbReference type="EMBL" id="JAUOZU010000007">
    <property type="protein sequence ID" value="MDO6964490.1"/>
    <property type="molecule type" value="Genomic_DNA"/>
</dbReference>
<dbReference type="RefSeq" id="WP_304376397.1">
    <property type="nucleotide sequence ID" value="NZ_JAUOZU010000007.1"/>
</dbReference>
<dbReference type="Proteomes" id="UP001174932">
    <property type="component" value="Unassembled WGS sequence"/>
</dbReference>
<accession>A0ABT8YLB2</accession>
<feature type="region of interest" description="Disordered" evidence="1">
    <location>
        <begin position="321"/>
        <end position="354"/>
    </location>
</feature>
<feature type="domain" description="GSCFA" evidence="2">
    <location>
        <begin position="42"/>
        <end position="310"/>
    </location>
</feature>
<reference evidence="3" key="1">
    <citation type="journal article" date="2015" name="Int. J. Syst. Evol. Microbiol.">
        <title>Rhizobium alvei sp. nov., isolated from a freshwater river.</title>
        <authorList>
            <person name="Sheu S.Y."/>
            <person name="Huang H.W."/>
            <person name="Young C.C."/>
            <person name="Chen W.M."/>
        </authorList>
    </citation>
    <scope>NUCLEOTIDE SEQUENCE</scope>
    <source>
        <strain evidence="3">TNR-22</strain>
    </source>
</reference>
<sequence>MANPYSKLDSSKYWRSGVADVHAVNMKRLYKKKFDIDFDANIATAGSCFAQHVARSLRKNGYRTIDMEPVPAWVDAGLASDFGYGIYSARYGNLYTARQLLQLIEDCETGTVRETDVWEKNGRYYDALRPAVEPEGLDTIEEVLEHRKYHLGLVSQMFAKTDVLIFTLGLTETWERIDNGIVYPTCPGVIAGEFDPAIFRFRNLKFSDVHGDMVKVREKLLAINPNMRFILTVSPVPLTATASENHVLVATMRSKSLLRTVCTELSEEFDNVDYFPSYEIIMAPNVRSYFFEPNLRSVNPTGVETVMASFFAEHPARAGAAEPVAEDGVQAGSDEASEGGKRKGSGMRARRRSKDDVVCEEALLEAFGQ</sequence>